<evidence type="ECO:0000256" key="1">
    <source>
        <dbReference type="ARBA" id="ARBA00004651"/>
    </source>
</evidence>
<feature type="transmembrane region" description="Helical" evidence="7">
    <location>
        <begin position="165"/>
        <end position="185"/>
    </location>
</feature>
<protein>
    <submittedName>
        <fullName evidence="8">Predicted arabinose efflux permease, MFS family</fullName>
    </submittedName>
</protein>
<dbReference type="GO" id="GO:0005886">
    <property type="term" value="C:plasma membrane"/>
    <property type="evidence" value="ECO:0007669"/>
    <property type="project" value="UniProtKB-SubCell"/>
</dbReference>
<proteinExistence type="predicted"/>
<keyword evidence="5 7" id="KW-1133">Transmembrane helix</keyword>
<dbReference type="RefSeq" id="WP_091085945.1">
    <property type="nucleotide sequence ID" value="NZ_FOHX01000008.1"/>
</dbReference>
<evidence type="ECO:0000313" key="9">
    <source>
        <dbReference type="Proteomes" id="UP000199361"/>
    </source>
</evidence>
<dbReference type="AlphaFoldDB" id="A0A1I0KKL4"/>
<evidence type="ECO:0000256" key="3">
    <source>
        <dbReference type="ARBA" id="ARBA00022475"/>
    </source>
</evidence>
<sequence>MTTAAQPPLLRDPSFRNLYLASAVSQFGTQVGYVAMPLLAVIALDAGPGEVGLLSALTTITVLVLGLPAGAWVDRVRRRPVMIATDLVRAALLVSVTVTWWLDALTMTQLYGVAIATGVGTLFFDVASQSTVPHLVGRDRLTAANSVLVGTNAAMDVGGRSSAGVLVALAGAPVAILLDALTYLWSAVWLRRISKPEPAPDPVPGERLGRQIGEGVRFLFGNRVLTAIAAQGGMTNLAFPLCSTLLPVLLVDELGHPAWVLGAYLAIGGLGVLAGSSTAHLIGRRFGHGRAVWIVGLATAPFALLVPFVGWSVWISAAAWSILSFRTGVNNVLLVSFRQKVTPDPMLGRMNATMRLILMGAVGVGGLLAGLLGEVWGIGTAMWAGAALMALSWMPIWLSPLRHEV</sequence>
<dbReference type="PANTHER" id="PTHR23513:SF6">
    <property type="entry name" value="MAJOR FACILITATOR SUPERFAMILY ASSOCIATED DOMAIN-CONTAINING PROTEIN"/>
    <property type="match status" value="1"/>
</dbReference>
<keyword evidence="3" id="KW-1003">Cell membrane</keyword>
<feature type="transmembrane region" description="Helical" evidence="7">
    <location>
        <begin position="258"/>
        <end position="279"/>
    </location>
</feature>
<dbReference type="InterPro" id="IPR010290">
    <property type="entry name" value="TM_effector"/>
</dbReference>
<feature type="transmembrane region" description="Helical" evidence="7">
    <location>
        <begin position="18"/>
        <end position="39"/>
    </location>
</feature>
<feature type="transmembrane region" description="Helical" evidence="7">
    <location>
        <begin position="356"/>
        <end position="376"/>
    </location>
</feature>
<dbReference type="CDD" id="cd06173">
    <property type="entry name" value="MFS_MefA_like"/>
    <property type="match status" value="1"/>
</dbReference>
<dbReference type="PANTHER" id="PTHR23513">
    <property type="entry name" value="INTEGRAL MEMBRANE EFFLUX PROTEIN-RELATED"/>
    <property type="match status" value="1"/>
</dbReference>
<feature type="transmembrane region" description="Helical" evidence="7">
    <location>
        <begin position="224"/>
        <end position="246"/>
    </location>
</feature>
<dbReference type="OrthoDB" id="9815525at2"/>
<keyword evidence="2" id="KW-0813">Transport</keyword>
<feature type="transmembrane region" description="Helical" evidence="7">
    <location>
        <begin position="80"/>
        <end position="102"/>
    </location>
</feature>
<feature type="transmembrane region" description="Helical" evidence="7">
    <location>
        <begin position="51"/>
        <end position="73"/>
    </location>
</feature>
<feature type="transmembrane region" description="Helical" evidence="7">
    <location>
        <begin position="291"/>
        <end position="311"/>
    </location>
</feature>
<dbReference type="Proteomes" id="UP000199361">
    <property type="component" value="Unassembled WGS sequence"/>
</dbReference>
<reference evidence="8 9" key="1">
    <citation type="submission" date="2016-10" db="EMBL/GenBank/DDBJ databases">
        <authorList>
            <person name="de Groot N.N."/>
        </authorList>
    </citation>
    <scope>NUCLEOTIDE SEQUENCE [LARGE SCALE GENOMIC DNA]</scope>
    <source>
        <strain evidence="8 9">CGMCC 4.5598</strain>
    </source>
</reference>
<evidence type="ECO:0000313" key="8">
    <source>
        <dbReference type="EMBL" id="SEU25368.1"/>
    </source>
</evidence>
<keyword evidence="9" id="KW-1185">Reference proteome</keyword>
<feature type="transmembrane region" description="Helical" evidence="7">
    <location>
        <begin position="382"/>
        <end position="401"/>
    </location>
</feature>
<dbReference type="Pfam" id="PF05977">
    <property type="entry name" value="MFS_3"/>
    <property type="match status" value="1"/>
</dbReference>
<gene>
    <name evidence="8" type="ORF">SAMN05421811_108256</name>
</gene>
<evidence type="ECO:0000256" key="6">
    <source>
        <dbReference type="ARBA" id="ARBA00023136"/>
    </source>
</evidence>
<evidence type="ECO:0000256" key="4">
    <source>
        <dbReference type="ARBA" id="ARBA00022692"/>
    </source>
</evidence>
<dbReference type="InterPro" id="IPR036259">
    <property type="entry name" value="MFS_trans_sf"/>
</dbReference>
<dbReference type="STRING" id="568860.SAMN05421811_108256"/>
<evidence type="ECO:0000256" key="7">
    <source>
        <dbReference type="SAM" id="Phobius"/>
    </source>
</evidence>
<dbReference type="SUPFAM" id="SSF103473">
    <property type="entry name" value="MFS general substrate transporter"/>
    <property type="match status" value="1"/>
</dbReference>
<comment type="subcellular location">
    <subcellularLocation>
        <location evidence="1">Cell membrane</location>
        <topology evidence="1">Multi-pass membrane protein</topology>
    </subcellularLocation>
</comment>
<dbReference type="Gene3D" id="1.20.1250.20">
    <property type="entry name" value="MFS general substrate transporter like domains"/>
    <property type="match status" value="1"/>
</dbReference>
<accession>A0A1I0KKL4</accession>
<evidence type="ECO:0000256" key="2">
    <source>
        <dbReference type="ARBA" id="ARBA00022448"/>
    </source>
</evidence>
<organism evidence="8 9">
    <name type="scientific">Nonomuraea wenchangensis</name>
    <dbReference type="NCBI Taxonomy" id="568860"/>
    <lineage>
        <taxon>Bacteria</taxon>
        <taxon>Bacillati</taxon>
        <taxon>Actinomycetota</taxon>
        <taxon>Actinomycetes</taxon>
        <taxon>Streptosporangiales</taxon>
        <taxon>Streptosporangiaceae</taxon>
        <taxon>Nonomuraea</taxon>
    </lineage>
</organism>
<name>A0A1I0KKL4_9ACTN</name>
<evidence type="ECO:0000256" key="5">
    <source>
        <dbReference type="ARBA" id="ARBA00022989"/>
    </source>
</evidence>
<dbReference type="EMBL" id="FOHX01000008">
    <property type="protein sequence ID" value="SEU25368.1"/>
    <property type="molecule type" value="Genomic_DNA"/>
</dbReference>
<keyword evidence="4 7" id="KW-0812">Transmembrane</keyword>
<keyword evidence="6 7" id="KW-0472">Membrane</keyword>